<organism evidence="3 4">
    <name type="scientific">Cervus elaphus hippelaphus</name>
    <name type="common">European red deer</name>
    <dbReference type="NCBI Taxonomy" id="46360"/>
    <lineage>
        <taxon>Eukaryota</taxon>
        <taxon>Metazoa</taxon>
        <taxon>Chordata</taxon>
        <taxon>Craniata</taxon>
        <taxon>Vertebrata</taxon>
        <taxon>Euteleostomi</taxon>
        <taxon>Mammalia</taxon>
        <taxon>Eutheria</taxon>
        <taxon>Laurasiatheria</taxon>
        <taxon>Artiodactyla</taxon>
        <taxon>Ruminantia</taxon>
        <taxon>Pecora</taxon>
        <taxon>Cervidae</taxon>
        <taxon>Cervinae</taxon>
        <taxon>Cervus</taxon>
    </lineage>
</organism>
<evidence type="ECO:0000256" key="2">
    <source>
        <dbReference type="SAM" id="Phobius"/>
    </source>
</evidence>
<keyword evidence="2" id="KW-1133">Transmembrane helix</keyword>
<gene>
    <name evidence="3" type="ORF">Celaphus_00007845</name>
</gene>
<keyword evidence="4" id="KW-1185">Reference proteome</keyword>
<dbReference type="Proteomes" id="UP000242450">
    <property type="component" value="Chromosome 23"/>
</dbReference>
<reference evidence="3 4" key="1">
    <citation type="journal article" date="2018" name="Mol. Genet. Genomics">
        <title>The red deer Cervus elaphus genome CerEla1.0: sequencing, annotating, genes, and chromosomes.</title>
        <authorList>
            <person name="Bana N.A."/>
            <person name="Nyiri A."/>
            <person name="Nagy J."/>
            <person name="Frank K."/>
            <person name="Nagy T."/>
            <person name="Steger V."/>
            <person name="Schiller M."/>
            <person name="Lakatos P."/>
            <person name="Sugar L."/>
            <person name="Horn P."/>
            <person name="Barta E."/>
            <person name="Orosz L."/>
        </authorList>
    </citation>
    <scope>NUCLEOTIDE SEQUENCE [LARGE SCALE GENOMIC DNA]</scope>
    <source>
        <strain evidence="3">Hungarian</strain>
    </source>
</reference>
<name>A0A212CBB5_CEREH</name>
<dbReference type="EMBL" id="MKHE01000023">
    <property type="protein sequence ID" value="OWK03291.1"/>
    <property type="molecule type" value="Genomic_DNA"/>
</dbReference>
<protein>
    <submittedName>
        <fullName evidence="3">Uncharacterized protein</fullName>
    </submittedName>
</protein>
<keyword evidence="2" id="KW-0812">Transmembrane</keyword>
<feature type="region of interest" description="Disordered" evidence="1">
    <location>
        <begin position="1"/>
        <end position="24"/>
    </location>
</feature>
<proteinExistence type="predicted"/>
<dbReference type="AlphaFoldDB" id="A0A212CBB5"/>
<accession>A0A212CBB5</accession>
<feature type="transmembrane region" description="Helical" evidence="2">
    <location>
        <begin position="42"/>
        <end position="62"/>
    </location>
</feature>
<comment type="caution">
    <text evidence="3">The sequence shown here is derived from an EMBL/GenBank/DDBJ whole genome shotgun (WGS) entry which is preliminary data.</text>
</comment>
<evidence type="ECO:0000313" key="4">
    <source>
        <dbReference type="Proteomes" id="UP000242450"/>
    </source>
</evidence>
<evidence type="ECO:0000256" key="1">
    <source>
        <dbReference type="SAM" id="MobiDB-lite"/>
    </source>
</evidence>
<keyword evidence="2" id="KW-0472">Membrane</keyword>
<evidence type="ECO:0000313" key="3">
    <source>
        <dbReference type="EMBL" id="OWK03291.1"/>
    </source>
</evidence>
<feature type="region of interest" description="Disordered" evidence="1">
    <location>
        <begin position="69"/>
        <end position="95"/>
    </location>
</feature>
<sequence>MPRQSKRCSGPRVSSGEQTQQEERQSLHGAHALILWDIGRTYALGTGYVKLLFLAIAVLVVLDQASPGNQTMKRKETGPMVVEENAGTTQGTAGKNVLLMK</sequence>